<accession>A0A7R8ZQZ8</accession>
<reference evidence="11" key="1">
    <citation type="submission" date="2020-11" db="EMBL/GenBank/DDBJ databases">
        <authorList>
            <person name="Tran Van P."/>
        </authorList>
    </citation>
    <scope>NUCLEOTIDE SEQUENCE</scope>
</reference>
<evidence type="ECO:0000256" key="7">
    <source>
        <dbReference type="ARBA" id="ARBA00023137"/>
    </source>
</evidence>
<keyword evidence="7" id="KW-0829">Tyrosine-protein kinase</keyword>
<feature type="region of interest" description="Disordered" evidence="9">
    <location>
        <begin position="364"/>
        <end position="384"/>
    </location>
</feature>
<evidence type="ECO:0000256" key="2">
    <source>
        <dbReference type="ARBA" id="ARBA00022553"/>
    </source>
</evidence>
<dbReference type="SUPFAM" id="SSF56112">
    <property type="entry name" value="Protein kinase-like (PK-like)"/>
    <property type="match status" value="1"/>
</dbReference>
<evidence type="ECO:0000256" key="1">
    <source>
        <dbReference type="ARBA" id="ARBA00011902"/>
    </source>
</evidence>
<dbReference type="PROSITE" id="PS00239">
    <property type="entry name" value="RECEPTOR_TYR_KIN_II"/>
    <property type="match status" value="1"/>
</dbReference>
<evidence type="ECO:0000259" key="10">
    <source>
        <dbReference type="PROSITE" id="PS50011"/>
    </source>
</evidence>
<feature type="compositionally biased region" description="Polar residues" evidence="9">
    <location>
        <begin position="304"/>
        <end position="329"/>
    </location>
</feature>
<dbReference type="Pfam" id="PF07714">
    <property type="entry name" value="PK_Tyr_Ser-Thr"/>
    <property type="match status" value="1"/>
</dbReference>
<proteinExistence type="predicted"/>
<dbReference type="PANTHER" id="PTHR24416">
    <property type="entry name" value="TYROSINE-PROTEIN KINASE RECEPTOR"/>
    <property type="match status" value="1"/>
</dbReference>
<sequence>MRKVKIGDFGLARDVYRHDYYRKEGEGLLPVRWMPPEALVDGLFTSQSDVWAFGVLLWEVMTLGEQPYQARNNIEVLNLVMSGRTLDKPDGCPEELYHLMQQCWAYRPIDRPSFKYCLDSITLLQSRVDELLNEDDSLFVYAFDVPTAFANSAYQGDFEDTSVSCRMPMPQVRSLSPPRRRPLPTEAKTERHENQNSKAIVPADLWPSVSGSEMNTLRSSSNGTSSCTPKYLEILSEQTSDGYEIPSEVLRRSERSRFFGEPSSSAATTAQVSSYSGGSSSVFKCPSSMDSDNMDSDTVVCDSPRSSASEESTDSNMNIKTTPSLQDDLSSGDACKTALTPNGDIPKNTQTPDGDIGMDVSKETQTSNGDIGMDVSKKTSNGDVGMDVCKKTQTPNGVIGVDVSKRTQTPNGVIGVDVSKKTHTPNGDLAWTFPRKLKHRMETWTFPRKVRPPMGTS</sequence>
<dbReference type="InterPro" id="IPR000719">
    <property type="entry name" value="Prot_kinase_dom"/>
</dbReference>
<dbReference type="OrthoDB" id="535945at2759"/>
<dbReference type="InterPro" id="IPR001245">
    <property type="entry name" value="Ser-Thr/Tyr_kinase_cat_dom"/>
</dbReference>
<dbReference type="GO" id="GO:0005886">
    <property type="term" value="C:plasma membrane"/>
    <property type="evidence" value="ECO:0007669"/>
    <property type="project" value="TreeGrafter"/>
</dbReference>
<keyword evidence="4" id="KW-0547">Nucleotide-binding</keyword>
<feature type="compositionally biased region" description="Low complexity" evidence="9">
    <location>
        <begin position="263"/>
        <end position="291"/>
    </location>
</feature>
<dbReference type="GO" id="GO:0005524">
    <property type="term" value="F:ATP binding"/>
    <property type="evidence" value="ECO:0007669"/>
    <property type="project" value="UniProtKB-KW"/>
</dbReference>
<dbReference type="GO" id="GO:0043235">
    <property type="term" value="C:receptor complex"/>
    <property type="evidence" value="ECO:0007669"/>
    <property type="project" value="TreeGrafter"/>
</dbReference>
<keyword evidence="3" id="KW-0808">Transferase</keyword>
<keyword evidence="5" id="KW-0418">Kinase</keyword>
<evidence type="ECO:0000256" key="8">
    <source>
        <dbReference type="ARBA" id="ARBA00051243"/>
    </source>
</evidence>
<dbReference type="InterPro" id="IPR020635">
    <property type="entry name" value="Tyr_kinase_cat_dom"/>
</dbReference>
<dbReference type="SMART" id="SM00219">
    <property type="entry name" value="TyrKc"/>
    <property type="match status" value="1"/>
</dbReference>
<organism evidence="11">
    <name type="scientific">Cyprideis torosa</name>
    <dbReference type="NCBI Taxonomy" id="163714"/>
    <lineage>
        <taxon>Eukaryota</taxon>
        <taxon>Metazoa</taxon>
        <taxon>Ecdysozoa</taxon>
        <taxon>Arthropoda</taxon>
        <taxon>Crustacea</taxon>
        <taxon>Oligostraca</taxon>
        <taxon>Ostracoda</taxon>
        <taxon>Podocopa</taxon>
        <taxon>Podocopida</taxon>
        <taxon>Cytherocopina</taxon>
        <taxon>Cytheroidea</taxon>
        <taxon>Cytherideidae</taxon>
        <taxon>Cyprideis</taxon>
    </lineage>
</organism>
<evidence type="ECO:0000313" key="11">
    <source>
        <dbReference type="EMBL" id="CAD7231005.1"/>
    </source>
</evidence>
<evidence type="ECO:0000256" key="4">
    <source>
        <dbReference type="ARBA" id="ARBA00022741"/>
    </source>
</evidence>
<dbReference type="InterPro" id="IPR011009">
    <property type="entry name" value="Kinase-like_dom_sf"/>
</dbReference>
<comment type="catalytic activity">
    <reaction evidence="8">
        <text>L-tyrosyl-[protein] + ATP = O-phospho-L-tyrosyl-[protein] + ADP + H(+)</text>
        <dbReference type="Rhea" id="RHEA:10596"/>
        <dbReference type="Rhea" id="RHEA-COMP:10136"/>
        <dbReference type="Rhea" id="RHEA-COMP:20101"/>
        <dbReference type="ChEBI" id="CHEBI:15378"/>
        <dbReference type="ChEBI" id="CHEBI:30616"/>
        <dbReference type="ChEBI" id="CHEBI:46858"/>
        <dbReference type="ChEBI" id="CHEBI:61978"/>
        <dbReference type="ChEBI" id="CHEBI:456216"/>
        <dbReference type="EC" id="2.7.10.1"/>
    </reaction>
</comment>
<feature type="region of interest" description="Disordered" evidence="9">
    <location>
        <begin position="168"/>
        <end position="196"/>
    </location>
</feature>
<evidence type="ECO:0000256" key="9">
    <source>
        <dbReference type="SAM" id="MobiDB-lite"/>
    </source>
</evidence>
<evidence type="ECO:0000256" key="6">
    <source>
        <dbReference type="ARBA" id="ARBA00022840"/>
    </source>
</evidence>
<dbReference type="GO" id="GO:0004714">
    <property type="term" value="F:transmembrane receptor protein tyrosine kinase activity"/>
    <property type="evidence" value="ECO:0007669"/>
    <property type="project" value="UniProtKB-EC"/>
</dbReference>
<evidence type="ECO:0000256" key="3">
    <source>
        <dbReference type="ARBA" id="ARBA00022679"/>
    </source>
</evidence>
<evidence type="ECO:0000256" key="5">
    <source>
        <dbReference type="ARBA" id="ARBA00022777"/>
    </source>
</evidence>
<gene>
    <name evidence="11" type="ORF">CTOB1V02_LOCUS8860</name>
</gene>
<keyword evidence="6" id="KW-0067">ATP-binding</keyword>
<dbReference type="PANTHER" id="PTHR24416:SF527">
    <property type="entry name" value="PROTO-ONCOGENE TYROSINE-PROTEIN KINASE ROS"/>
    <property type="match status" value="1"/>
</dbReference>
<feature type="region of interest" description="Disordered" evidence="9">
    <location>
        <begin position="338"/>
        <end position="357"/>
    </location>
</feature>
<dbReference type="PRINTS" id="PR00109">
    <property type="entry name" value="TYRKINASE"/>
</dbReference>
<dbReference type="EC" id="2.7.10.1" evidence="1"/>
<dbReference type="InterPro" id="IPR002011">
    <property type="entry name" value="Tyr_kinase_rcpt_2_CS"/>
</dbReference>
<keyword evidence="2" id="KW-0597">Phosphoprotein</keyword>
<dbReference type="AlphaFoldDB" id="A0A7R8ZQZ8"/>
<feature type="region of interest" description="Disordered" evidence="9">
    <location>
        <begin position="258"/>
        <end position="331"/>
    </location>
</feature>
<dbReference type="EMBL" id="OB663120">
    <property type="protein sequence ID" value="CAD7231005.1"/>
    <property type="molecule type" value="Genomic_DNA"/>
</dbReference>
<dbReference type="PROSITE" id="PS50011">
    <property type="entry name" value="PROTEIN_KINASE_DOM"/>
    <property type="match status" value="1"/>
</dbReference>
<feature type="domain" description="Protein kinase" evidence="10">
    <location>
        <begin position="1"/>
        <end position="123"/>
    </location>
</feature>
<dbReference type="Gene3D" id="1.10.510.10">
    <property type="entry name" value="Transferase(Phosphotransferase) domain 1"/>
    <property type="match status" value="1"/>
</dbReference>
<dbReference type="InterPro" id="IPR050122">
    <property type="entry name" value="RTK"/>
</dbReference>
<dbReference type="GO" id="GO:0007169">
    <property type="term" value="P:cell surface receptor protein tyrosine kinase signaling pathway"/>
    <property type="evidence" value="ECO:0007669"/>
    <property type="project" value="InterPro"/>
</dbReference>
<protein>
    <recommendedName>
        <fullName evidence="1">receptor protein-tyrosine kinase</fullName>
        <ecNumber evidence="1">2.7.10.1</ecNumber>
    </recommendedName>
</protein>
<dbReference type="GO" id="GO:0032006">
    <property type="term" value="P:regulation of TOR signaling"/>
    <property type="evidence" value="ECO:0007669"/>
    <property type="project" value="TreeGrafter"/>
</dbReference>
<name>A0A7R8ZQZ8_9CRUS</name>